<feature type="region of interest" description="Disordered" evidence="6">
    <location>
        <begin position="814"/>
        <end position="837"/>
    </location>
</feature>
<dbReference type="PROSITE" id="PS50835">
    <property type="entry name" value="IG_LIKE"/>
    <property type="match status" value="3"/>
</dbReference>
<feature type="compositionally biased region" description="Polar residues" evidence="6">
    <location>
        <begin position="814"/>
        <end position="826"/>
    </location>
</feature>
<evidence type="ECO:0000256" key="7">
    <source>
        <dbReference type="SAM" id="Phobius"/>
    </source>
</evidence>
<keyword evidence="7" id="KW-0812">Transmembrane</keyword>
<protein>
    <submittedName>
        <fullName evidence="9">(California timema) hypothetical protein</fullName>
    </submittedName>
</protein>
<dbReference type="Gene3D" id="2.60.40.10">
    <property type="entry name" value="Immunoglobulins"/>
    <property type="match status" value="4"/>
</dbReference>
<dbReference type="InterPro" id="IPR007110">
    <property type="entry name" value="Ig-like_dom"/>
</dbReference>
<dbReference type="PANTHER" id="PTHR11640:SF31">
    <property type="entry name" value="IRREGULAR CHIASM C-ROUGHEST PROTEIN-RELATED"/>
    <property type="match status" value="1"/>
</dbReference>
<sequence length="837" mass="91337">MLGPIRTNHRCRSLLSSLVRGAVLSKSDAVMMSLGGRDVMEGGGEARVNIVFLAILKELPRRSREKPPPVHTTEIRTSISPSSAVGLNTTSALANYATETGDYSLDIYPVMLDDDARFQCQVGPGLLGEPGIRSKFATLTILVPPEPPRIIQGDFLVTTEDREIELECVSLAGKPAAERDSGKLLENHSQYTLLRLVTSYLVLGSLVYSESSALDHAATGAGSMCELEQLYPYLRGGRMENHFGKTLLSTRNRYSNLGLSVIDSLVYCKSIALNHAATIMGLKEVVKYAPKVTLSVVGAHNGRLLEGQEVRLACQADANPLDLTYRWYINDKPVPGDYTTELLLSNISRKFHDAIVKCEVHNPVGKSEESETLDISCIGQNGPRFRTRPQSLQADQGTTLTLSCDVDGNPPPDIVWIHDSTGKVVGTSVNLTVEVDPDTAGRYYCKASVMGFPEIGAEATIYLKGPPTIISHHTQFGIQGDNVRLECVAFSIPRPDHVMWTYKGNEVNSKDKDYTILEDRLPEGIKSTLVIRESQEGHFGSYNCSVINPYGSDVVEIILKPQKMRAVELFGTKGISVRITENFPLLMILVGVIGGVVVIIAIAMVVILCQRREKKPPCNFNHVFIEFPFLFKAANCQDAEKQCKESDRSSNISDLKLELRTGSSVSNVHCELEYGPGDSETGSESVVTRVGVPLAGPVSMPVNGGEHLYPRYSAEFTDPTFPPKDGQNNNGYVPYVDYSRDYNPPPPIESSRESLSTVTAIDPRYSAVYGNPYLRNSNTSLPAPHTVGTPAPPPYSAATRNGAVPQVARLPNSPTSQYIVPNSQPPTMKRGTLATHV</sequence>
<dbReference type="InterPro" id="IPR003599">
    <property type="entry name" value="Ig_sub"/>
</dbReference>
<dbReference type="GO" id="GO:0098609">
    <property type="term" value="P:cell-cell adhesion"/>
    <property type="evidence" value="ECO:0007669"/>
    <property type="project" value="TreeGrafter"/>
</dbReference>
<evidence type="ECO:0000256" key="3">
    <source>
        <dbReference type="ARBA" id="ARBA00023157"/>
    </source>
</evidence>
<gene>
    <name evidence="9" type="ORF">TCMB3V08_LOCUS2848</name>
</gene>
<evidence type="ECO:0000256" key="2">
    <source>
        <dbReference type="ARBA" id="ARBA00023136"/>
    </source>
</evidence>
<feature type="transmembrane region" description="Helical" evidence="7">
    <location>
        <begin position="585"/>
        <end position="609"/>
    </location>
</feature>
<feature type="domain" description="Ig-like" evidence="8">
    <location>
        <begin position="290"/>
        <end position="376"/>
    </location>
</feature>
<dbReference type="EMBL" id="OE179924">
    <property type="protein sequence ID" value="CAD7570140.1"/>
    <property type="molecule type" value="Genomic_DNA"/>
</dbReference>
<dbReference type="SMART" id="SM00409">
    <property type="entry name" value="IG"/>
    <property type="match status" value="4"/>
</dbReference>
<feature type="domain" description="Ig-like" evidence="8">
    <location>
        <begin position="383"/>
        <end position="462"/>
    </location>
</feature>
<dbReference type="InterPro" id="IPR003598">
    <property type="entry name" value="Ig_sub2"/>
</dbReference>
<dbReference type="InterPro" id="IPR051275">
    <property type="entry name" value="Cell_adhesion_signaling"/>
</dbReference>
<organism evidence="9">
    <name type="scientific">Timema californicum</name>
    <name type="common">California timema</name>
    <name type="synonym">Walking stick</name>
    <dbReference type="NCBI Taxonomy" id="61474"/>
    <lineage>
        <taxon>Eukaryota</taxon>
        <taxon>Metazoa</taxon>
        <taxon>Ecdysozoa</taxon>
        <taxon>Arthropoda</taxon>
        <taxon>Hexapoda</taxon>
        <taxon>Insecta</taxon>
        <taxon>Pterygota</taxon>
        <taxon>Neoptera</taxon>
        <taxon>Polyneoptera</taxon>
        <taxon>Phasmatodea</taxon>
        <taxon>Timematodea</taxon>
        <taxon>Timematoidea</taxon>
        <taxon>Timematidae</taxon>
        <taxon>Timema</taxon>
    </lineage>
</organism>
<keyword evidence="2 7" id="KW-0472">Membrane</keyword>
<keyword evidence="3" id="KW-1015">Disulfide bond</keyword>
<feature type="domain" description="Ig-like" evidence="8">
    <location>
        <begin position="466"/>
        <end position="560"/>
    </location>
</feature>
<dbReference type="AlphaFoldDB" id="A0A7R9J029"/>
<reference evidence="9" key="1">
    <citation type="submission" date="2020-11" db="EMBL/GenBank/DDBJ databases">
        <authorList>
            <person name="Tran Van P."/>
        </authorList>
    </citation>
    <scope>NUCLEOTIDE SEQUENCE</scope>
</reference>
<evidence type="ECO:0000256" key="6">
    <source>
        <dbReference type="SAM" id="MobiDB-lite"/>
    </source>
</evidence>
<dbReference type="InterPro" id="IPR013783">
    <property type="entry name" value="Ig-like_fold"/>
</dbReference>
<name>A0A7R9J029_TIMCA</name>
<evidence type="ECO:0000256" key="5">
    <source>
        <dbReference type="ARBA" id="ARBA00023319"/>
    </source>
</evidence>
<dbReference type="SUPFAM" id="SSF48726">
    <property type="entry name" value="Immunoglobulin"/>
    <property type="match status" value="2"/>
</dbReference>
<keyword evidence="5" id="KW-0393">Immunoglobulin domain</keyword>
<dbReference type="PANTHER" id="PTHR11640">
    <property type="entry name" value="NEPHRIN"/>
    <property type="match status" value="1"/>
</dbReference>
<keyword evidence="7" id="KW-1133">Transmembrane helix</keyword>
<evidence type="ECO:0000256" key="4">
    <source>
        <dbReference type="ARBA" id="ARBA00023180"/>
    </source>
</evidence>
<accession>A0A7R9J029</accession>
<keyword evidence="4" id="KW-0325">Glycoprotein</keyword>
<evidence type="ECO:0000256" key="1">
    <source>
        <dbReference type="ARBA" id="ARBA00004479"/>
    </source>
</evidence>
<comment type="subcellular location">
    <subcellularLocation>
        <location evidence="1">Membrane</location>
        <topology evidence="1">Single-pass type I membrane protein</topology>
    </subcellularLocation>
</comment>
<dbReference type="SMART" id="SM00408">
    <property type="entry name" value="IGc2"/>
    <property type="match status" value="3"/>
</dbReference>
<evidence type="ECO:0000259" key="8">
    <source>
        <dbReference type="PROSITE" id="PS50835"/>
    </source>
</evidence>
<dbReference type="GO" id="GO:0005886">
    <property type="term" value="C:plasma membrane"/>
    <property type="evidence" value="ECO:0007669"/>
    <property type="project" value="TreeGrafter"/>
</dbReference>
<dbReference type="Pfam" id="PF13927">
    <property type="entry name" value="Ig_3"/>
    <property type="match status" value="2"/>
</dbReference>
<evidence type="ECO:0000313" key="9">
    <source>
        <dbReference type="EMBL" id="CAD7570140.1"/>
    </source>
</evidence>
<proteinExistence type="predicted"/>
<dbReference type="GO" id="GO:0050839">
    <property type="term" value="F:cell adhesion molecule binding"/>
    <property type="evidence" value="ECO:0007669"/>
    <property type="project" value="TreeGrafter"/>
</dbReference>
<dbReference type="InterPro" id="IPR036179">
    <property type="entry name" value="Ig-like_dom_sf"/>
</dbReference>
<dbReference type="GO" id="GO:0005911">
    <property type="term" value="C:cell-cell junction"/>
    <property type="evidence" value="ECO:0007669"/>
    <property type="project" value="TreeGrafter"/>
</dbReference>